<evidence type="ECO:0000313" key="6">
    <source>
        <dbReference type="Proteomes" id="UP000320333"/>
    </source>
</evidence>
<dbReference type="PANTHER" id="PTHR19849">
    <property type="entry name" value="PHOSPHOLIPASE A-2-ACTIVATING PROTEIN"/>
    <property type="match status" value="1"/>
</dbReference>
<dbReference type="Gene3D" id="1.20.1280.50">
    <property type="match status" value="1"/>
</dbReference>
<dbReference type="Proteomes" id="UP000320333">
    <property type="component" value="Unassembled WGS sequence"/>
</dbReference>
<feature type="repeat" description="WD" evidence="3">
    <location>
        <begin position="329"/>
        <end position="368"/>
    </location>
</feature>
<reference evidence="5 6" key="1">
    <citation type="journal article" date="2019" name="Sci. Rep.">
        <title>Comparative genomics of chytrid fungi reveal insights into the obligate biotrophic and pathogenic lifestyle of Synchytrium endobioticum.</title>
        <authorList>
            <person name="van de Vossenberg B.T.L.H."/>
            <person name="Warris S."/>
            <person name="Nguyen H.D.T."/>
            <person name="van Gent-Pelzer M.P.E."/>
            <person name="Joly D.L."/>
            <person name="van de Geest H.C."/>
            <person name="Bonants P.J.M."/>
            <person name="Smith D.S."/>
            <person name="Levesque C.A."/>
            <person name="van der Lee T.A.J."/>
        </authorList>
    </citation>
    <scope>NUCLEOTIDE SEQUENCE [LARGE SCALE GENOMIC DNA]</scope>
    <source>
        <strain evidence="5 6">CBS 675.73</strain>
    </source>
</reference>
<feature type="domain" description="F-box" evidence="4">
    <location>
        <begin position="48"/>
        <end position="95"/>
    </location>
</feature>
<dbReference type="InterPro" id="IPR036047">
    <property type="entry name" value="F-box-like_dom_sf"/>
</dbReference>
<comment type="caution">
    <text evidence="5">The sequence shown here is derived from an EMBL/GenBank/DDBJ whole genome shotgun (WGS) entry which is preliminary data.</text>
</comment>
<dbReference type="PROSITE" id="PS50294">
    <property type="entry name" value="WD_REPEATS_REGION"/>
    <property type="match status" value="6"/>
</dbReference>
<feature type="repeat" description="WD" evidence="3">
    <location>
        <begin position="288"/>
        <end position="328"/>
    </location>
</feature>
<dbReference type="GO" id="GO:0005634">
    <property type="term" value="C:nucleus"/>
    <property type="evidence" value="ECO:0007669"/>
    <property type="project" value="TreeGrafter"/>
</dbReference>
<evidence type="ECO:0000259" key="4">
    <source>
        <dbReference type="PROSITE" id="PS50181"/>
    </source>
</evidence>
<dbReference type="Gene3D" id="2.130.10.10">
    <property type="entry name" value="YVTN repeat-like/Quinoprotein amine dehydrogenase"/>
    <property type="match status" value="2"/>
</dbReference>
<dbReference type="PROSITE" id="PS50082">
    <property type="entry name" value="WD_REPEATS_2"/>
    <property type="match status" value="6"/>
</dbReference>
<dbReference type="InterPro" id="IPR019775">
    <property type="entry name" value="WD40_repeat_CS"/>
</dbReference>
<protein>
    <recommendedName>
        <fullName evidence="4">F-box domain-containing protein</fullName>
    </recommendedName>
</protein>
<dbReference type="GO" id="GO:0010992">
    <property type="term" value="P:ubiquitin recycling"/>
    <property type="evidence" value="ECO:0007669"/>
    <property type="project" value="TreeGrafter"/>
</dbReference>
<feature type="repeat" description="WD" evidence="3">
    <location>
        <begin position="248"/>
        <end position="287"/>
    </location>
</feature>
<dbReference type="GO" id="GO:0043130">
    <property type="term" value="F:ubiquitin binding"/>
    <property type="evidence" value="ECO:0007669"/>
    <property type="project" value="TreeGrafter"/>
</dbReference>
<keyword evidence="1 3" id="KW-0853">WD repeat</keyword>
<feature type="repeat" description="WD" evidence="3">
    <location>
        <begin position="449"/>
        <end position="488"/>
    </location>
</feature>
<dbReference type="Pfam" id="PF12937">
    <property type="entry name" value="F-box-like"/>
    <property type="match status" value="1"/>
</dbReference>
<dbReference type="SMART" id="SM00256">
    <property type="entry name" value="FBOX"/>
    <property type="match status" value="1"/>
</dbReference>
<evidence type="ECO:0000256" key="1">
    <source>
        <dbReference type="ARBA" id="ARBA00022574"/>
    </source>
</evidence>
<feature type="repeat" description="WD" evidence="3">
    <location>
        <begin position="369"/>
        <end position="408"/>
    </location>
</feature>
<dbReference type="PANTHER" id="PTHR19849:SF1">
    <property type="entry name" value="F-BOX_WD REPEAT-CONTAINING PROTEIN 7"/>
    <property type="match status" value="1"/>
</dbReference>
<dbReference type="OrthoDB" id="19711at2759"/>
<dbReference type="AlphaFoldDB" id="A0A507FLE2"/>
<dbReference type="InterPro" id="IPR001680">
    <property type="entry name" value="WD40_rpt"/>
</dbReference>
<accession>A0A507FLE2</accession>
<evidence type="ECO:0000313" key="5">
    <source>
        <dbReference type="EMBL" id="TPX77219.1"/>
    </source>
</evidence>
<feature type="repeat" description="WD" evidence="3">
    <location>
        <begin position="409"/>
        <end position="448"/>
    </location>
</feature>
<gene>
    <name evidence="5" type="ORF">CcCBS67573_g01531</name>
</gene>
<dbReference type="GO" id="GO:0043161">
    <property type="term" value="P:proteasome-mediated ubiquitin-dependent protein catabolic process"/>
    <property type="evidence" value="ECO:0007669"/>
    <property type="project" value="TreeGrafter"/>
</dbReference>
<dbReference type="PROSITE" id="PS00678">
    <property type="entry name" value="WD_REPEATS_1"/>
    <property type="match status" value="4"/>
</dbReference>
<name>A0A507FLE2_9FUNG</name>
<dbReference type="SMART" id="SM00320">
    <property type="entry name" value="WD40"/>
    <property type="match status" value="7"/>
</dbReference>
<dbReference type="STRING" id="246404.A0A507FLE2"/>
<dbReference type="PROSITE" id="PS50181">
    <property type="entry name" value="FBOX"/>
    <property type="match status" value="1"/>
</dbReference>
<organism evidence="5 6">
    <name type="scientific">Chytriomyces confervae</name>
    <dbReference type="NCBI Taxonomy" id="246404"/>
    <lineage>
        <taxon>Eukaryota</taxon>
        <taxon>Fungi</taxon>
        <taxon>Fungi incertae sedis</taxon>
        <taxon>Chytridiomycota</taxon>
        <taxon>Chytridiomycota incertae sedis</taxon>
        <taxon>Chytridiomycetes</taxon>
        <taxon>Chytridiales</taxon>
        <taxon>Chytriomycetaceae</taxon>
        <taxon>Chytriomyces</taxon>
    </lineage>
</organism>
<dbReference type="InterPro" id="IPR015943">
    <property type="entry name" value="WD40/YVTN_repeat-like_dom_sf"/>
</dbReference>
<dbReference type="EMBL" id="QEAP01000026">
    <property type="protein sequence ID" value="TPX77219.1"/>
    <property type="molecule type" value="Genomic_DNA"/>
</dbReference>
<evidence type="ECO:0000256" key="3">
    <source>
        <dbReference type="PROSITE-ProRule" id="PRU00221"/>
    </source>
</evidence>
<dbReference type="InterPro" id="IPR036322">
    <property type="entry name" value="WD40_repeat_dom_sf"/>
</dbReference>
<dbReference type="CDD" id="cd00200">
    <property type="entry name" value="WD40"/>
    <property type="match status" value="1"/>
</dbReference>
<dbReference type="InterPro" id="IPR001810">
    <property type="entry name" value="F-box_dom"/>
</dbReference>
<dbReference type="InterPro" id="IPR020472">
    <property type="entry name" value="WD40_PAC1"/>
</dbReference>
<dbReference type="SUPFAM" id="SSF50978">
    <property type="entry name" value="WD40 repeat-like"/>
    <property type="match status" value="1"/>
</dbReference>
<dbReference type="GO" id="GO:0005737">
    <property type="term" value="C:cytoplasm"/>
    <property type="evidence" value="ECO:0007669"/>
    <property type="project" value="TreeGrafter"/>
</dbReference>
<keyword evidence="6" id="KW-1185">Reference proteome</keyword>
<evidence type="ECO:0000256" key="2">
    <source>
        <dbReference type="ARBA" id="ARBA00022737"/>
    </source>
</evidence>
<dbReference type="Pfam" id="PF00400">
    <property type="entry name" value="WD40"/>
    <property type="match status" value="6"/>
</dbReference>
<sequence length="532" mass="59113">MSVSVQRIPPLAMTTTRAVVINFYCQTLGAISPNVANPPDTTQTAPSSDFISSLPYEVAVRIIGCLESTSSLAVVSRLSRRWNHVGADNEVWRRLYIRRWGCVKELTERLTKSKFFNPMGSSSSLVPSVETLHNPNPSVFADSSISKASVAKFKDQLQTFPVPVKPEVTCWDPRVSPESPRTPTVSNVQSKSLDSNFNSGAIHHDSFSSRMDVSEPVAALPQIWKTVYRQRLILLQNWRDGDYTVRSFTGHSDAVYCIQFDKNLLASGSRDKTLKFWDMNDVRCTRILTGHRGSVLCMQHDAANYIVTGSSDSTAIVWDYVTGRPLRWLNGHSLPVLDIRFDSRRIVTCSKDCTVKIWELESGALLHSMDGHQAAVNAVHMHGSLVVSASGDCVVKMWNLNTGALVRNFVGHTRGLACVQFDGDTVLSGSNDFTIKVWDAHTGVCLNTLEGHTNLVRTLCFDEQMIVSGSYDNTIKVWDRKTGALLHTLAGVHSSWVFHVQMDSSRIVSSAQDKKIAIWEFGRGCQLVNEFI</sequence>
<proteinExistence type="predicted"/>
<dbReference type="SUPFAM" id="SSF81383">
    <property type="entry name" value="F-box domain"/>
    <property type="match status" value="1"/>
</dbReference>
<dbReference type="PRINTS" id="PR00320">
    <property type="entry name" value="GPROTEINBRPT"/>
</dbReference>
<keyword evidence="2" id="KW-0677">Repeat</keyword>